<comment type="caution">
    <text evidence="4">The sequence shown here is derived from an EMBL/GenBank/DDBJ whole genome shotgun (WGS) entry which is preliminary data.</text>
</comment>
<dbReference type="Proteomes" id="UP000196594">
    <property type="component" value="Unassembled WGS sequence"/>
</dbReference>
<comment type="cofactor">
    <cofactor evidence="1">
        <name>Mg(2+)</name>
        <dbReference type="ChEBI" id="CHEBI:18420"/>
    </cofactor>
</comment>
<dbReference type="InterPro" id="IPR000086">
    <property type="entry name" value="NUDIX_hydrolase_dom"/>
</dbReference>
<dbReference type="InterPro" id="IPR015797">
    <property type="entry name" value="NUDIX_hydrolase-like_dom_sf"/>
</dbReference>
<gene>
    <name evidence="4" type="ORF">CBM15_12185</name>
</gene>
<dbReference type="RefSeq" id="WP_087617740.1">
    <property type="nucleotide sequence ID" value="NZ_JAFBEY010000006.1"/>
</dbReference>
<evidence type="ECO:0000313" key="4">
    <source>
        <dbReference type="EMBL" id="OUZ38506.1"/>
    </source>
</evidence>
<dbReference type="Pfam" id="PF00293">
    <property type="entry name" value="NUDIX"/>
    <property type="match status" value="1"/>
</dbReference>
<name>A0ABX3ZFL6_9BACL</name>
<dbReference type="EMBL" id="NHNT01000008">
    <property type="protein sequence ID" value="OUZ38506.1"/>
    <property type="molecule type" value="Genomic_DNA"/>
</dbReference>
<dbReference type="Gene3D" id="3.90.79.10">
    <property type="entry name" value="Nucleoside Triphosphate Pyrophosphohydrolase"/>
    <property type="match status" value="1"/>
</dbReference>
<accession>A0ABX3ZFL6</accession>
<dbReference type="PANTHER" id="PTHR43046">
    <property type="entry name" value="GDP-MANNOSE MANNOSYL HYDROLASE"/>
    <property type="match status" value="1"/>
</dbReference>
<dbReference type="SUPFAM" id="SSF55811">
    <property type="entry name" value="Nudix"/>
    <property type="match status" value="1"/>
</dbReference>
<dbReference type="PROSITE" id="PS51462">
    <property type="entry name" value="NUDIX"/>
    <property type="match status" value="1"/>
</dbReference>
<evidence type="ECO:0000256" key="2">
    <source>
        <dbReference type="ARBA" id="ARBA00022801"/>
    </source>
</evidence>
<dbReference type="PRINTS" id="PR00502">
    <property type="entry name" value="NUDIXFAMILY"/>
</dbReference>
<organism evidence="4 5">
    <name type="scientific">Solibacillus kalamii</name>
    <dbReference type="NCBI Taxonomy" id="1748298"/>
    <lineage>
        <taxon>Bacteria</taxon>
        <taxon>Bacillati</taxon>
        <taxon>Bacillota</taxon>
        <taxon>Bacilli</taxon>
        <taxon>Bacillales</taxon>
        <taxon>Caryophanaceae</taxon>
        <taxon>Solibacillus</taxon>
    </lineage>
</organism>
<evidence type="ECO:0000313" key="5">
    <source>
        <dbReference type="Proteomes" id="UP000196594"/>
    </source>
</evidence>
<dbReference type="InterPro" id="IPR020476">
    <property type="entry name" value="Nudix_hydrolase"/>
</dbReference>
<sequence>MNYIKSLRSIIGTRPIIAPGSAIIVMSKENELLLQLRSDTKNWGIPGGGMELGDSFEETAKKELYEETGLITNHLEILGVASGKEFYYKFPHGDEIYNATVIFKASKITGNIKKDEESLELAYFPLDSLPELNYTTQKILEKIGYIK</sequence>
<evidence type="ECO:0000259" key="3">
    <source>
        <dbReference type="PROSITE" id="PS51462"/>
    </source>
</evidence>
<reference evidence="4 5" key="1">
    <citation type="journal article" date="2017" name="Int. J. Syst. Evol. Microbiol.">
        <title>Solibacillus kalamii sp. nov., isolated from a high-efficiency particulate arrestance filter system used in the International Space Station.</title>
        <authorList>
            <person name="Checinska Sielaff A."/>
            <person name="Kumar R.M."/>
            <person name="Pal D."/>
            <person name="Mayilraj S."/>
            <person name="Venkateswaran K."/>
        </authorList>
    </citation>
    <scope>NUCLEOTIDE SEQUENCE [LARGE SCALE GENOMIC DNA]</scope>
    <source>
        <strain evidence="4 5">ISSFR-015</strain>
    </source>
</reference>
<proteinExistence type="predicted"/>
<keyword evidence="5" id="KW-1185">Reference proteome</keyword>
<dbReference type="CDD" id="cd04677">
    <property type="entry name" value="NUDIX_Hydrolase"/>
    <property type="match status" value="1"/>
</dbReference>
<evidence type="ECO:0000256" key="1">
    <source>
        <dbReference type="ARBA" id="ARBA00001946"/>
    </source>
</evidence>
<protein>
    <submittedName>
        <fullName evidence="4">ADP-ribose pyrophosphatase</fullName>
    </submittedName>
</protein>
<dbReference type="PANTHER" id="PTHR43046:SF2">
    <property type="entry name" value="8-OXO-DGTP DIPHOSPHATASE-RELATED"/>
    <property type="match status" value="1"/>
</dbReference>
<keyword evidence="2" id="KW-0378">Hydrolase</keyword>
<feature type="domain" description="Nudix hydrolase" evidence="3">
    <location>
        <begin position="15"/>
        <end position="147"/>
    </location>
</feature>